<feature type="compositionally biased region" description="Basic and acidic residues" evidence="1">
    <location>
        <begin position="103"/>
        <end position="123"/>
    </location>
</feature>
<dbReference type="InterPro" id="IPR006311">
    <property type="entry name" value="TAT_signal"/>
</dbReference>
<protein>
    <submittedName>
        <fullName evidence="2">Uncharacterized protein</fullName>
    </submittedName>
</protein>
<dbReference type="AlphaFoldDB" id="B0R9T7"/>
<dbReference type="PROSITE" id="PS51318">
    <property type="entry name" value="TAT"/>
    <property type="match status" value="1"/>
</dbReference>
<keyword evidence="2" id="KW-0614">Plasmid</keyword>
<feature type="compositionally biased region" description="Polar residues" evidence="1">
    <location>
        <begin position="138"/>
        <end position="147"/>
    </location>
</feature>
<name>B0R9T7_HALS3</name>
<evidence type="ECO:0000313" key="3">
    <source>
        <dbReference type="Proteomes" id="UP000001321"/>
    </source>
</evidence>
<dbReference type="KEGG" id="hsl:OE_5149R"/>
<reference evidence="2 3" key="1">
    <citation type="journal article" date="2008" name="Genomics">
        <title>Evolution in the laboratory: the genome of Halobacterium salinarum strain R1 compared to that of strain NRC-1.</title>
        <authorList>
            <person name="Pfeiffer F."/>
            <person name="Schuster S.C."/>
            <person name="Broicher A."/>
            <person name="Falb M."/>
            <person name="Palm P."/>
            <person name="Rodewald K."/>
            <person name="Ruepp A."/>
            <person name="Soppa J."/>
            <person name="Tittor J."/>
            <person name="Oesterhelt D."/>
        </authorList>
    </citation>
    <scope>NUCLEOTIDE SEQUENCE [LARGE SCALE GENOMIC DNA]</scope>
    <source>
        <strain evidence="3">ATCC 29341 / DSM 671 / R1</strain>
        <plasmid evidence="3">Plasmid PHS3</plasmid>
    </source>
</reference>
<sequence length="147" mass="15615">MCIMSRQRTRRDIIRTAGTTAAGLAVVSGSAVASENTAQSESVQPTSTKSFSITFEVASNGGTGGYRAEVPDSDATCETVDTGFLGNDTVKRYDSKTIVQGKVKPDKEDEIKFDTDDGERPPGDDWWSADPGVDVTLDTPSGSETLQ</sequence>
<gene>
    <name evidence="2" type="ordered locus">OE_5149R</name>
</gene>
<organism evidence="2 3">
    <name type="scientific">Halobacterium salinarum (strain ATCC 29341 / DSM 671 / R1)</name>
    <dbReference type="NCBI Taxonomy" id="478009"/>
    <lineage>
        <taxon>Archaea</taxon>
        <taxon>Methanobacteriati</taxon>
        <taxon>Methanobacteriota</taxon>
        <taxon>Stenosarchaea group</taxon>
        <taxon>Halobacteria</taxon>
        <taxon>Halobacteriales</taxon>
        <taxon>Halobacteriaceae</taxon>
        <taxon>Halobacterium</taxon>
        <taxon>Halobacterium salinarum NRC-34001</taxon>
    </lineage>
</organism>
<evidence type="ECO:0000313" key="2">
    <source>
        <dbReference type="EMBL" id="CAP15518.1"/>
    </source>
</evidence>
<accession>B0R9T7</accession>
<evidence type="ECO:0000256" key="1">
    <source>
        <dbReference type="SAM" id="MobiDB-lite"/>
    </source>
</evidence>
<proteinExistence type="predicted"/>
<geneLocation type="plasmid" evidence="2 3">
    <name>PHS3</name>
</geneLocation>
<feature type="region of interest" description="Disordered" evidence="1">
    <location>
        <begin position="101"/>
        <end position="147"/>
    </location>
</feature>
<dbReference type="EMBL" id="AM774418">
    <property type="protein sequence ID" value="CAP15518.1"/>
    <property type="molecule type" value="Genomic_DNA"/>
</dbReference>
<dbReference type="HOGENOM" id="CLU_1933322_0_0_2"/>
<dbReference type="EnsemblBacteria" id="CAP15518">
    <property type="protein sequence ID" value="CAP15518"/>
    <property type="gene ID" value="OE_5149R"/>
</dbReference>
<dbReference type="Proteomes" id="UP000001321">
    <property type="component" value="Plasmid PHS3"/>
</dbReference>